<sequence>MASTPQSELPSNLTLHVGDEEALLERAGSTSDMELVVAPVELHRRNLQRRLRESRTPKDGFEFVGPTGIAERVLEADDRPNVALDRIDRLTMIRSVLRDGDPSVAAPAVPSDPQALEQLRTEVESVTGFHPARIDRLREIADGLDAPIDADAGEITTAAVGLERTLRRRAEKAVSEVELLRGATRGLTAADGDPWWAAFPDVERVSLVGVSGLPIAHVDLLTAIARTTSVSIDVHFRRGTGAYLEDRFPALLEVADPGSVVFDP</sequence>
<dbReference type="EMBL" id="JBHSXL010000020">
    <property type="protein sequence ID" value="MFC6893927.1"/>
    <property type="molecule type" value="Genomic_DNA"/>
</dbReference>
<comment type="caution">
    <text evidence="1">The sequence shown here is derived from an EMBL/GenBank/DDBJ whole genome shotgun (WGS) entry which is preliminary data.</text>
</comment>
<accession>A0ABD5UWQ8</accession>
<dbReference type="Proteomes" id="UP001596296">
    <property type="component" value="Unassembled WGS sequence"/>
</dbReference>
<name>A0ABD5UWQ8_9EURY</name>
<dbReference type="AlphaFoldDB" id="A0ABD5UWQ8"/>
<protein>
    <submittedName>
        <fullName evidence="1">Uncharacterized protein</fullName>
    </submittedName>
</protein>
<dbReference type="RefSeq" id="WP_379746617.1">
    <property type="nucleotide sequence ID" value="NZ_JBHSVN010000001.1"/>
</dbReference>
<proteinExistence type="predicted"/>
<evidence type="ECO:0000313" key="2">
    <source>
        <dbReference type="Proteomes" id="UP001596296"/>
    </source>
</evidence>
<gene>
    <name evidence="1" type="ORF">ACFQE9_15145</name>
</gene>
<evidence type="ECO:0000313" key="1">
    <source>
        <dbReference type="EMBL" id="MFC6893927.1"/>
    </source>
</evidence>
<reference evidence="1 2" key="1">
    <citation type="journal article" date="2019" name="Int. J. Syst. Evol. Microbiol.">
        <title>The Global Catalogue of Microorganisms (GCM) 10K type strain sequencing project: providing services to taxonomists for standard genome sequencing and annotation.</title>
        <authorList>
            <consortium name="The Broad Institute Genomics Platform"/>
            <consortium name="The Broad Institute Genome Sequencing Center for Infectious Disease"/>
            <person name="Wu L."/>
            <person name="Ma J."/>
        </authorList>
    </citation>
    <scope>NUCLEOTIDE SEQUENCE [LARGE SCALE GENOMIC DNA]</scope>
    <source>
        <strain evidence="1 2">SKJ47</strain>
    </source>
</reference>
<keyword evidence="2" id="KW-1185">Reference proteome</keyword>
<dbReference type="Pfam" id="PF26510">
    <property type="entry name" value="Halo_UvrD_like"/>
    <property type="match status" value="1"/>
</dbReference>
<dbReference type="InterPro" id="IPR058819">
    <property type="entry name" value="UvrD_dom-like"/>
</dbReference>
<organism evidence="1 2">
    <name type="scientific">Halopenitus salinus</name>
    <dbReference type="NCBI Taxonomy" id="1198295"/>
    <lineage>
        <taxon>Archaea</taxon>
        <taxon>Methanobacteriati</taxon>
        <taxon>Methanobacteriota</taxon>
        <taxon>Stenosarchaea group</taxon>
        <taxon>Halobacteria</taxon>
        <taxon>Halobacteriales</taxon>
        <taxon>Haloferacaceae</taxon>
        <taxon>Halopenitus</taxon>
    </lineage>
</organism>